<evidence type="ECO:0000256" key="2">
    <source>
        <dbReference type="ARBA" id="ARBA00022475"/>
    </source>
</evidence>
<proteinExistence type="predicted"/>
<evidence type="ECO:0000256" key="1">
    <source>
        <dbReference type="ARBA" id="ARBA00004651"/>
    </source>
</evidence>
<protein>
    <submittedName>
        <fullName evidence="7">LptF/LptG family permease</fullName>
    </submittedName>
</protein>
<reference evidence="7" key="2">
    <citation type="journal article" date="2022" name="Microbiol. Resour. Announc.">
        <title>Metagenome Sequencing to Explore Phylogenomics of Terrestrial Cyanobacteria.</title>
        <authorList>
            <person name="Ward R.D."/>
            <person name="Stajich J.E."/>
            <person name="Johansen J.R."/>
            <person name="Huntemann M."/>
            <person name="Clum A."/>
            <person name="Foster B."/>
            <person name="Foster B."/>
            <person name="Roux S."/>
            <person name="Palaniappan K."/>
            <person name="Varghese N."/>
            <person name="Mukherjee S."/>
            <person name="Reddy T.B.K."/>
            <person name="Daum C."/>
            <person name="Copeland A."/>
            <person name="Chen I.A."/>
            <person name="Ivanova N.N."/>
            <person name="Kyrpides N.C."/>
            <person name="Shapiro N."/>
            <person name="Eloe-Fadrosh E.A."/>
            <person name="Pietrasiak N."/>
        </authorList>
    </citation>
    <scope>NUCLEOTIDE SEQUENCE</scope>
    <source>
        <strain evidence="7">CPER-KK1</strain>
    </source>
</reference>
<feature type="transmembrane region" description="Helical" evidence="6">
    <location>
        <begin position="58"/>
        <end position="76"/>
    </location>
</feature>
<keyword evidence="2" id="KW-1003">Cell membrane</keyword>
<dbReference type="GO" id="GO:0043190">
    <property type="term" value="C:ATP-binding cassette (ABC) transporter complex"/>
    <property type="evidence" value="ECO:0007669"/>
    <property type="project" value="TreeGrafter"/>
</dbReference>
<dbReference type="PANTHER" id="PTHR33529:SF6">
    <property type="entry name" value="YJGP_YJGQ FAMILY PERMEASE"/>
    <property type="match status" value="1"/>
</dbReference>
<evidence type="ECO:0000256" key="3">
    <source>
        <dbReference type="ARBA" id="ARBA00022692"/>
    </source>
</evidence>
<keyword evidence="5 6" id="KW-0472">Membrane</keyword>
<accession>A0A951PI04</accession>
<evidence type="ECO:0000256" key="4">
    <source>
        <dbReference type="ARBA" id="ARBA00022989"/>
    </source>
</evidence>
<feature type="transmembrane region" description="Helical" evidence="6">
    <location>
        <begin position="97"/>
        <end position="115"/>
    </location>
</feature>
<dbReference type="PANTHER" id="PTHR33529">
    <property type="entry name" value="SLR0882 PROTEIN-RELATED"/>
    <property type="match status" value="1"/>
</dbReference>
<evidence type="ECO:0000313" key="7">
    <source>
        <dbReference type="EMBL" id="MBW4543847.1"/>
    </source>
</evidence>
<evidence type="ECO:0000313" key="8">
    <source>
        <dbReference type="Proteomes" id="UP000753908"/>
    </source>
</evidence>
<organism evidence="7 8">
    <name type="scientific">Symplocastrum torsivum CPER-KK1</name>
    <dbReference type="NCBI Taxonomy" id="450513"/>
    <lineage>
        <taxon>Bacteria</taxon>
        <taxon>Bacillati</taxon>
        <taxon>Cyanobacteriota</taxon>
        <taxon>Cyanophyceae</taxon>
        <taxon>Oscillatoriophycideae</taxon>
        <taxon>Oscillatoriales</taxon>
        <taxon>Microcoleaceae</taxon>
        <taxon>Symplocastrum</taxon>
    </lineage>
</organism>
<feature type="transmembrane region" description="Helical" evidence="6">
    <location>
        <begin position="12"/>
        <end position="31"/>
    </location>
</feature>
<name>A0A951PI04_9CYAN</name>
<dbReference type="AlphaFoldDB" id="A0A951PI04"/>
<evidence type="ECO:0000256" key="6">
    <source>
        <dbReference type="SAM" id="Phobius"/>
    </source>
</evidence>
<comment type="subcellular location">
    <subcellularLocation>
        <location evidence="1">Cell membrane</location>
        <topology evidence="1">Multi-pass membrane protein</topology>
    </subcellularLocation>
</comment>
<dbReference type="Proteomes" id="UP000753908">
    <property type="component" value="Unassembled WGS sequence"/>
</dbReference>
<reference evidence="7" key="1">
    <citation type="submission" date="2021-05" db="EMBL/GenBank/DDBJ databases">
        <authorList>
            <person name="Pietrasiak N."/>
            <person name="Ward R."/>
            <person name="Stajich J.E."/>
            <person name="Kurbessoian T."/>
        </authorList>
    </citation>
    <scope>NUCLEOTIDE SEQUENCE</scope>
    <source>
        <strain evidence="7">CPER-KK1</strain>
    </source>
</reference>
<dbReference type="GO" id="GO:0015920">
    <property type="term" value="P:lipopolysaccharide transport"/>
    <property type="evidence" value="ECO:0007669"/>
    <property type="project" value="TreeGrafter"/>
</dbReference>
<keyword evidence="3 6" id="KW-0812">Transmembrane</keyword>
<feature type="transmembrane region" description="Helical" evidence="6">
    <location>
        <begin position="289"/>
        <end position="306"/>
    </location>
</feature>
<gene>
    <name evidence="7" type="ORF">KME25_05285</name>
</gene>
<dbReference type="EMBL" id="JAHHIF010000005">
    <property type="protein sequence ID" value="MBW4543847.1"/>
    <property type="molecule type" value="Genomic_DNA"/>
</dbReference>
<comment type="caution">
    <text evidence="7">The sequence shown here is derived from an EMBL/GenBank/DDBJ whole genome shotgun (WGS) entry which is preliminary data.</text>
</comment>
<sequence length="370" mass="41063">MDRYLTAQLIQPLLFGIGAFSSVGVAIGTLFDLVRKVTESEIPLAIAVQVMLLKMPEFISYAFPMSMLLAALMTYSRLSSDSELVALRSCGISVYRLAVPAIVLSLVVTGMTFLFNELVVPAANYQASTTLDKALDEEKPDFKENNIFYPEYGEVTQPDGEKIRALRRLFYADQFDGKEMKGLTVLEWSQQGLNKIVTSKSAVWNPTQNAWDFFNGTIYLISPNASYRNIQPFENQQLKLPKAPLDLATQSRGLDEMNIAQILDYREIVKLGADEKRLLKVNVRLQQKFAFPFVCLVFGIVGASLGTRPQRAGRATSFGISVIVIFAYYLLGFMSGAFGQLNILSPFMAAWLPNFFGLGAGGFLLFKAAQ</sequence>
<dbReference type="InterPro" id="IPR005495">
    <property type="entry name" value="LptG/LptF_permease"/>
</dbReference>
<dbReference type="Pfam" id="PF03739">
    <property type="entry name" value="LptF_LptG"/>
    <property type="match status" value="1"/>
</dbReference>
<evidence type="ECO:0000256" key="5">
    <source>
        <dbReference type="ARBA" id="ARBA00023136"/>
    </source>
</evidence>
<feature type="transmembrane region" description="Helical" evidence="6">
    <location>
        <begin position="344"/>
        <end position="366"/>
    </location>
</feature>
<keyword evidence="4 6" id="KW-1133">Transmembrane helix</keyword>
<feature type="transmembrane region" description="Helical" evidence="6">
    <location>
        <begin position="318"/>
        <end position="338"/>
    </location>
</feature>